<evidence type="ECO:0000256" key="1">
    <source>
        <dbReference type="SAM" id="MobiDB-lite"/>
    </source>
</evidence>
<accession>A0AAD7RWN7</accession>
<feature type="region of interest" description="Disordered" evidence="1">
    <location>
        <begin position="33"/>
        <end position="55"/>
    </location>
</feature>
<reference evidence="2" key="1">
    <citation type="journal article" date="2023" name="Science">
        <title>Genome structures resolve the early diversification of teleost fishes.</title>
        <authorList>
            <person name="Parey E."/>
            <person name="Louis A."/>
            <person name="Montfort J."/>
            <person name="Bouchez O."/>
            <person name="Roques C."/>
            <person name="Iampietro C."/>
            <person name="Lluch J."/>
            <person name="Castinel A."/>
            <person name="Donnadieu C."/>
            <person name="Desvignes T."/>
            <person name="Floi Bucao C."/>
            <person name="Jouanno E."/>
            <person name="Wen M."/>
            <person name="Mejri S."/>
            <person name="Dirks R."/>
            <person name="Jansen H."/>
            <person name="Henkel C."/>
            <person name="Chen W.J."/>
            <person name="Zahm M."/>
            <person name="Cabau C."/>
            <person name="Klopp C."/>
            <person name="Thompson A.W."/>
            <person name="Robinson-Rechavi M."/>
            <person name="Braasch I."/>
            <person name="Lecointre G."/>
            <person name="Bobe J."/>
            <person name="Postlethwait J.H."/>
            <person name="Berthelot C."/>
            <person name="Roest Crollius H."/>
            <person name="Guiguen Y."/>
        </authorList>
    </citation>
    <scope>NUCLEOTIDE SEQUENCE</scope>
    <source>
        <strain evidence="2">NC1722</strain>
    </source>
</reference>
<organism evidence="2 3">
    <name type="scientific">Aldrovandia affinis</name>
    <dbReference type="NCBI Taxonomy" id="143900"/>
    <lineage>
        <taxon>Eukaryota</taxon>
        <taxon>Metazoa</taxon>
        <taxon>Chordata</taxon>
        <taxon>Craniata</taxon>
        <taxon>Vertebrata</taxon>
        <taxon>Euteleostomi</taxon>
        <taxon>Actinopterygii</taxon>
        <taxon>Neopterygii</taxon>
        <taxon>Teleostei</taxon>
        <taxon>Notacanthiformes</taxon>
        <taxon>Halosauridae</taxon>
        <taxon>Aldrovandia</taxon>
    </lineage>
</organism>
<evidence type="ECO:0000313" key="2">
    <source>
        <dbReference type="EMBL" id="KAJ8391654.1"/>
    </source>
</evidence>
<dbReference type="EMBL" id="JAINUG010000155">
    <property type="protein sequence ID" value="KAJ8391654.1"/>
    <property type="molecule type" value="Genomic_DNA"/>
</dbReference>
<dbReference type="Proteomes" id="UP001221898">
    <property type="component" value="Unassembled WGS sequence"/>
</dbReference>
<name>A0AAD7RWN7_9TELE</name>
<keyword evidence="3" id="KW-1185">Reference proteome</keyword>
<gene>
    <name evidence="2" type="ORF">AAFF_G00087950</name>
</gene>
<evidence type="ECO:0000313" key="3">
    <source>
        <dbReference type="Proteomes" id="UP001221898"/>
    </source>
</evidence>
<feature type="compositionally biased region" description="Basic and acidic residues" evidence="1">
    <location>
        <begin position="41"/>
        <end position="55"/>
    </location>
</feature>
<protein>
    <submittedName>
        <fullName evidence="2">Uncharacterized protein</fullName>
    </submittedName>
</protein>
<proteinExistence type="predicted"/>
<comment type="caution">
    <text evidence="2">The sequence shown here is derived from an EMBL/GenBank/DDBJ whole genome shotgun (WGS) entry which is preliminary data.</text>
</comment>
<dbReference type="AlphaFoldDB" id="A0AAD7RWN7"/>
<sequence>MAVTSSTLKRYGNFLLTTFTVLLGRFRRPMYDGYGKGKTRGSRENGSRFSSVKDKFSEPLIGSRCVEDSQGLRGSMPN</sequence>